<dbReference type="EMBL" id="JARBJD010000165">
    <property type="protein sequence ID" value="KAK2948991.1"/>
    <property type="molecule type" value="Genomic_DNA"/>
</dbReference>
<evidence type="ECO:0000313" key="2">
    <source>
        <dbReference type="EMBL" id="KAK2948991.1"/>
    </source>
</evidence>
<gene>
    <name evidence="2" type="ORF">BLNAU_16097</name>
</gene>
<organism evidence="2 3">
    <name type="scientific">Blattamonas nauphoetae</name>
    <dbReference type="NCBI Taxonomy" id="2049346"/>
    <lineage>
        <taxon>Eukaryota</taxon>
        <taxon>Metamonada</taxon>
        <taxon>Preaxostyla</taxon>
        <taxon>Oxymonadida</taxon>
        <taxon>Blattamonas</taxon>
    </lineage>
</organism>
<feature type="region of interest" description="Disordered" evidence="1">
    <location>
        <begin position="1"/>
        <end position="28"/>
    </location>
</feature>
<keyword evidence="3" id="KW-1185">Reference proteome</keyword>
<name>A0ABQ9XAN2_9EUKA</name>
<evidence type="ECO:0000256" key="1">
    <source>
        <dbReference type="SAM" id="MobiDB-lite"/>
    </source>
</evidence>
<dbReference type="Proteomes" id="UP001281761">
    <property type="component" value="Unassembled WGS sequence"/>
</dbReference>
<protein>
    <submittedName>
        <fullName evidence="2">Uncharacterized protein</fullName>
    </submittedName>
</protein>
<accession>A0ABQ9XAN2</accession>
<proteinExistence type="predicted"/>
<comment type="caution">
    <text evidence="2">The sequence shown here is derived from an EMBL/GenBank/DDBJ whole genome shotgun (WGS) entry which is preliminary data.</text>
</comment>
<feature type="compositionally biased region" description="Low complexity" evidence="1">
    <location>
        <begin position="13"/>
        <end position="22"/>
    </location>
</feature>
<reference evidence="2 3" key="1">
    <citation type="journal article" date="2022" name="bioRxiv">
        <title>Genomics of Preaxostyla Flagellates Illuminates Evolutionary Transitions and the Path Towards Mitochondrial Loss.</title>
        <authorList>
            <person name="Novak L.V.F."/>
            <person name="Treitli S.C."/>
            <person name="Pyrih J."/>
            <person name="Halakuc P."/>
            <person name="Pipaliya S.V."/>
            <person name="Vacek V."/>
            <person name="Brzon O."/>
            <person name="Soukal P."/>
            <person name="Eme L."/>
            <person name="Dacks J.B."/>
            <person name="Karnkowska A."/>
            <person name="Elias M."/>
            <person name="Hampl V."/>
        </authorList>
    </citation>
    <scope>NUCLEOTIDE SEQUENCE [LARGE SCALE GENOMIC DNA]</scope>
    <source>
        <strain evidence="2">NAU3</strain>
        <tissue evidence="2">Gut</tissue>
    </source>
</reference>
<sequence>MGPLTPSIRNHHSSSTQPQHSSRIVNFSKHTRKLTDNQVSSLFPQPMFLSSPRRNRWIELFRGVSGVFFLTIGKWNGCGQMKRKLRLWRVWRRAQSLKMN</sequence>
<evidence type="ECO:0000313" key="3">
    <source>
        <dbReference type="Proteomes" id="UP001281761"/>
    </source>
</evidence>